<proteinExistence type="predicted"/>
<dbReference type="Proteomes" id="UP000265631">
    <property type="component" value="Unassembled WGS sequence"/>
</dbReference>
<feature type="region of interest" description="Disordered" evidence="1">
    <location>
        <begin position="39"/>
        <end position="76"/>
    </location>
</feature>
<keyword evidence="4" id="KW-1185">Reference proteome</keyword>
<protein>
    <submittedName>
        <fullName evidence="3">Allergen fus c 3</fullName>
    </submittedName>
</protein>
<dbReference type="PROSITE" id="PS50888">
    <property type="entry name" value="BHLH"/>
    <property type="match status" value="1"/>
</dbReference>
<feature type="domain" description="BHLH" evidence="2">
    <location>
        <begin position="95"/>
        <end position="156"/>
    </location>
</feature>
<evidence type="ECO:0000313" key="3">
    <source>
        <dbReference type="EMBL" id="RFN42874.1"/>
    </source>
</evidence>
<evidence type="ECO:0000256" key="1">
    <source>
        <dbReference type="SAM" id="MobiDB-lite"/>
    </source>
</evidence>
<organism evidence="3 4">
    <name type="scientific">Fusarium flagelliforme</name>
    <dbReference type="NCBI Taxonomy" id="2675880"/>
    <lineage>
        <taxon>Eukaryota</taxon>
        <taxon>Fungi</taxon>
        <taxon>Dikarya</taxon>
        <taxon>Ascomycota</taxon>
        <taxon>Pezizomycotina</taxon>
        <taxon>Sordariomycetes</taxon>
        <taxon>Hypocreomycetidae</taxon>
        <taxon>Hypocreales</taxon>
        <taxon>Nectriaceae</taxon>
        <taxon>Fusarium</taxon>
        <taxon>Fusarium incarnatum-equiseti species complex</taxon>
    </lineage>
</organism>
<dbReference type="EMBL" id="PXXK01000672">
    <property type="protein sequence ID" value="RFN42874.1"/>
    <property type="molecule type" value="Genomic_DNA"/>
</dbReference>
<accession>A0A395M5C1</accession>
<dbReference type="InterPro" id="IPR036638">
    <property type="entry name" value="HLH_DNA-bd_sf"/>
</dbReference>
<evidence type="ECO:0000313" key="4">
    <source>
        <dbReference type="Proteomes" id="UP000265631"/>
    </source>
</evidence>
<evidence type="ECO:0000259" key="2">
    <source>
        <dbReference type="PROSITE" id="PS50888"/>
    </source>
</evidence>
<dbReference type="Pfam" id="PF00010">
    <property type="entry name" value="HLH"/>
    <property type="match status" value="1"/>
</dbReference>
<dbReference type="SUPFAM" id="SSF47459">
    <property type="entry name" value="HLH, helix-loop-helix DNA-binding domain"/>
    <property type="match status" value="1"/>
</dbReference>
<dbReference type="InterPro" id="IPR011598">
    <property type="entry name" value="bHLH_dom"/>
</dbReference>
<dbReference type="AlphaFoldDB" id="A0A395M5C1"/>
<feature type="compositionally biased region" description="Basic residues" evidence="1">
    <location>
        <begin position="67"/>
        <end position="76"/>
    </location>
</feature>
<reference evidence="3 4" key="1">
    <citation type="journal article" date="2018" name="PLoS Pathog.">
        <title>Evolution of structural diversity of trichothecenes, a family of toxins produced by plant pathogenic and entomopathogenic fungi.</title>
        <authorList>
            <person name="Proctor R.H."/>
            <person name="McCormick S.P."/>
            <person name="Kim H.S."/>
            <person name="Cardoza R.E."/>
            <person name="Stanley A.M."/>
            <person name="Lindo L."/>
            <person name="Kelly A."/>
            <person name="Brown D.W."/>
            <person name="Lee T."/>
            <person name="Vaughan M.M."/>
            <person name="Alexander N.J."/>
            <person name="Busman M."/>
            <person name="Gutierrez S."/>
        </authorList>
    </citation>
    <scope>NUCLEOTIDE SEQUENCE [LARGE SCALE GENOMIC DNA]</scope>
    <source>
        <strain evidence="3 4">NRRL 13405</strain>
    </source>
</reference>
<name>A0A395M5C1_9HYPO</name>
<sequence length="182" mass="20555">MAFFASNTICPADLYRLSNQPEGVDSYNIKQLSPMALEKESLPDSRHRGNSADIGTQGGSGVNLRTASHKPKKPKRRLTKNMAYKKLTSLEILKQPRQSHNLVEKRYRSKLKSHFESLLAVLPAPPSKDCHDHNSCTHFFSRAEVLVAARDRIISLEEGFEVMAKARDQLQADIALMDEFIY</sequence>
<dbReference type="GO" id="GO:0046983">
    <property type="term" value="F:protein dimerization activity"/>
    <property type="evidence" value="ECO:0007669"/>
    <property type="project" value="InterPro"/>
</dbReference>
<comment type="caution">
    <text evidence="3">The sequence shown here is derived from an EMBL/GenBank/DDBJ whole genome shotgun (WGS) entry which is preliminary data.</text>
</comment>
<dbReference type="Gene3D" id="4.10.280.10">
    <property type="entry name" value="Helix-loop-helix DNA-binding domain"/>
    <property type="match status" value="1"/>
</dbReference>
<gene>
    <name evidence="3" type="ORF">FIE12Z_12709</name>
</gene>